<dbReference type="PANTHER" id="PTHR36503">
    <property type="entry name" value="BLR2520 PROTEIN"/>
    <property type="match status" value="1"/>
</dbReference>
<evidence type="ECO:0000259" key="1">
    <source>
        <dbReference type="PROSITE" id="PS51819"/>
    </source>
</evidence>
<dbReference type="InterPro" id="IPR037523">
    <property type="entry name" value="VOC_core"/>
</dbReference>
<dbReference type="EMBL" id="VFOK01000001">
    <property type="protein sequence ID" value="TQL34562.1"/>
    <property type="molecule type" value="Genomic_DNA"/>
</dbReference>
<reference evidence="2 3" key="1">
    <citation type="submission" date="2019-06" db="EMBL/GenBank/DDBJ databases">
        <title>Sequencing the genomes of 1000 actinobacteria strains.</title>
        <authorList>
            <person name="Klenk H.-P."/>
        </authorList>
    </citation>
    <scope>NUCLEOTIDE SEQUENCE [LARGE SCALE GENOMIC DNA]</scope>
    <source>
        <strain evidence="2 3">DSM 24617</strain>
    </source>
</reference>
<dbReference type="RefSeq" id="WP_142006926.1">
    <property type="nucleotide sequence ID" value="NZ_CAJTBP010000001.1"/>
</dbReference>
<accession>A0A542XFG4</accession>
<name>A0A542XFG4_9MICO</name>
<proteinExistence type="predicted"/>
<sequence length="152" mass="16393">MEPRISFVTLAVADLEPVRAFYLAGLGWPAVFDDGDEVVMIQAGPQLVLSLWRRDAFEAEVGYAPSQGRAPLTLAHNVATRAEVSEVLDAARAAGAPEVSTPQERAWGGFTGYFSDPDGFRWEVAWNPGPVGQLVLHDTGEIERGDGDAPRT</sequence>
<dbReference type="AlphaFoldDB" id="A0A542XFG4"/>
<organism evidence="2 3">
    <name type="scientific">Barrientosiimonas humi</name>
    <dbReference type="NCBI Taxonomy" id="999931"/>
    <lineage>
        <taxon>Bacteria</taxon>
        <taxon>Bacillati</taxon>
        <taxon>Actinomycetota</taxon>
        <taxon>Actinomycetes</taxon>
        <taxon>Micrococcales</taxon>
        <taxon>Dermacoccaceae</taxon>
        <taxon>Barrientosiimonas</taxon>
    </lineage>
</organism>
<dbReference type="InterPro" id="IPR004360">
    <property type="entry name" value="Glyas_Fos-R_dOase_dom"/>
</dbReference>
<dbReference type="OrthoDB" id="9798430at2"/>
<dbReference type="PANTHER" id="PTHR36503:SF1">
    <property type="entry name" value="BLR2520 PROTEIN"/>
    <property type="match status" value="1"/>
</dbReference>
<evidence type="ECO:0000313" key="2">
    <source>
        <dbReference type="EMBL" id="TQL34562.1"/>
    </source>
</evidence>
<comment type="caution">
    <text evidence="2">The sequence shown here is derived from an EMBL/GenBank/DDBJ whole genome shotgun (WGS) entry which is preliminary data.</text>
</comment>
<feature type="domain" description="VOC" evidence="1">
    <location>
        <begin position="4"/>
        <end position="127"/>
    </location>
</feature>
<dbReference type="Pfam" id="PF00903">
    <property type="entry name" value="Glyoxalase"/>
    <property type="match status" value="1"/>
</dbReference>
<dbReference type="PROSITE" id="PS51819">
    <property type="entry name" value="VOC"/>
    <property type="match status" value="1"/>
</dbReference>
<gene>
    <name evidence="2" type="ORF">FB554_2738</name>
</gene>
<keyword evidence="3" id="KW-1185">Reference proteome</keyword>
<evidence type="ECO:0000313" key="3">
    <source>
        <dbReference type="Proteomes" id="UP000318336"/>
    </source>
</evidence>
<dbReference type="Gene3D" id="3.10.180.10">
    <property type="entry name" value="2,3-Dihydroxybiphenyl 1,2-Dioxygenase, domain 1"/>
    <property type="match status" value="1"/>
</dbReference>
<dbReference type="SUPFAM" id="SSF54593">
    <property type="entry name" value="Glyoxalase/Bleomycin resistance protein/Dihydroxybiphenyl dioxygenase"/>
    <property type="match status" value="1"/>
</dbReference>
<protein>
    <recommendedName>
        <fullName evidence="1">VOC domain-containing protein</fullName>
    </recommendedName>
</protein>
<dbReference type="Proteomes" id="UP000318336">
    <property type="component" value="Unassembled WGS sequence"/>
</dbReference>
<dbReference type="InterPro" id="IPR029068">
    <property type="entry name" value="Glyas_Bleomycin-R_OHBP_Dase"/>
</dbReference>